<dbReference type="EMBL" id="CAJOAX010006000">
    <property type="protein sequence ID" value="CAF3967225.1"/>
    <property type="molecule type" value="Genomic_DNA"/>
</dbReference>
<dbReference type="Proteomes" id="UP000663889">
    <property type="component" value="Unassembled WGS sequence"/>
</dbReference>
<evidence type="ECO:0000313" key="6">
    <source>
        <dbReference type="EMBL" id="CAF3992445.1"/>
    </source>
</evidence>
<comment type="caution">
    <text evidence="5">The sequence shown here is derived from an EMBL/GenBank/DDBJ whole genome shotgun (WGS) entry which is preliminary data.</text>
</comment>
<keyword evidence="1" id="KW-0732">Signal</keyword>
<evidence type="ECO:0000313" key="5">
    <source>
        <dbReference type="EMBL" id="CAF3967225.1"/>
    </source>
</evidence>
<dbReference type="Proteomes" id="UP000663874">
    <property type="component" value="Unassembled WGS sequence"/>
</dbReference>
<dbReference type="InterPro" id="IPR003140">
    <property type="entry name" value="PLipase/COase/thioEstase"/>
</dbReference>
<reference evidence="5" key="1">
    <citation type="submission" date="2021-02" db="EMBL/GenBank/DDBJ databases">
        <authorList>
            <person name="Nowell W R."/>
        </authorList>
    </citation>
    <scope>NUCLEOTIDE SEQUENCE</scope>
</reference>
<dbReference type="InterPro" id="IPR050955">
    <property type="entry name" value="Plant_Biomass_Hydrol_Est"/>
</dbReference>
<feature type="domain" description="Phospholipase/carboxylesterase/thioesterase" evidence="2">
    <location>
        <begin position="31"/>
        <end position="217"/>
    </location>
</feature>
<sequence length="235" mass="26818">MLKIFQQKKTSPIPFAHRYLLSVPPSYKYEKTEKYWPLLLFLHGAGESHGPIEKVLKHGPPKLVHAYSSSKQDNRSMDNVNMECAQIVAENFITCSPQVDRGYGWNSTILLALLDELEQIYRVDKNKIYVTGISMGGYSTWSLAMAQPTRFAAIMPICGGGDRQRVSVLKNLPIWNFHGKLDDVIPVEESLSLIKTLNSPLCKSTVYPNLKHDSWTDTYNNPEIYRWLLEQTRNA</sequence>
<name>A0A819LNF4_9BILA</name>
<evidence type="ECO:0000259" key="2">
    <source>
        <dbReference type="Pfam" id="PF02230"/>
    </source>
</evidence>
<accession>A0A819LNF4</accession>
<dbReference type="AlphaFoldDB" id="A0A819LNF4"/>
<dbReference type="Gene3D" id="3.40.50.1820">
    <property type="entry name" value="alpha/beta hydrolase"/>
    <property type="match status" value="1"/>
</dbReference>
<dbReference type="PANTHER" id="PTHR43037">
    <property type="entry name" value="UNNAMED PRODUCT-RELATED"/>
    <property type="match status" value="1"/>
</dbReference>
<dbReference type="Proteomes" id="UP000663882">
    <property type="component" value="Unassembled WGS sequence"/>
</dbReference>
<dbReference type="Pfam" id="PF02230">
    <property type="entry name" value="Abhydrolase_2"/>
    <property type="match status" value="1"/>
</dbReference>
<evidence type="ECO:0000313" key="4">
    <source>
        <dbReference type="EMBL" id="CAF1452765.1"/>
    </source>
</evidence>
<evidence type="ECO:0000313" key="7">
    <source>
        <dbReference type="Proteomes" id="UP000663823"/>
    </source>
</evidence>
<dbReference type="GO" id="GO:0016787">
    <property type="term" value="F:hydrolase activity"/>
    <property type="evidence" value="ECO:0007669"/>
    <property type="project" value="InterPro"/>
</dbReference>
<dbReference type="EMBL" id="CAJOBE010005995">
    <property type="protein sequence ID" value="CAF3992445.1"/>
    <property type="molecule type" value="Genomic_DNA"/>
</dbReference>
<dbReference type="PANTHER" id="PTHR43037:SF1">
    <property type="entry name" value="BLL1128 PROTEIN"/>
    <property type="match status" value="1"/>
</dbReference>
<dbReference type="SUPFAM" id="SSF53474">
    <property type="entry name" value="alpha/beta-Hydrolases"/>
    <property type="match status" value="1"/>
</dbReference>
<dbReference type="Proteomes" id="UP000663823">
    <property type="component" value="Unassembled WGS sequence"/>
</dbReference>
<evidence type="ECO:0000313" key="3">
    <source>
        <dbReference type="EMBL" id="CAF1348006.1"/>
    </source>
</evidence>
<dbReference type="InterPro" id="IPR029058">
    <property type="entry name" value="AB_hydrolase_fold"/>
</dbReference>
<evidence type="ECO:0000256" key="1">
    <source>
        <dbReference type="ARBA" id="ARBA00022729"/>
    </source>
</evidence>
<proteinExistence type="predicted"/>
<organism evidence="5 7">
    <name type="scientific">Rotaria sordida</name>
    <dbReference type="NCBI Taxonomy" id="392033"/>
    <lineage>
        <taxon>Eukaryota</taxon>
        <taxon>Metazoa</taxon>
        <taxon>Spiralia</taxon>
        <taxon>Gnathifera</taxon>
        <taxon>Rotifera</taxon>
        <taxon>Eurotatoria</taxon>
        <taxon>Bdelloidea</taxon>
        <taxon>Philodinida</taxon>
        <taxon>Philodinidae</taxon>
        <taxon>Rotaria</taxon>
    </lineage>
</organism>
<dbReference type="EMBL" id="CAJNOO010003640">
    <property type="protein sequence ID" value="CAF1348006.1"/>
    <property type="molecule type" value="Genomic_DNA"/>
</dbReference>
<dbReference type="OrthoDB" id="2152248at2759"/>
<protein>
    <recommendedName>
        <fullName evidence="2">Phospholipase/carboxylesterase/thioesterase domain-containing protein</fullName>
    </recommendedName>
</protein>
<gene>
    <name evidence="6" type="ORF">FNK824_LOCUS25475</name>
    <name evidence="5" type="ORF">OTI717_LOCUS27238</name>
    <name evidence="3" type="ORF">RFH988_LOCUS32146</name>
    <name evidence="4" type="ORF">SEV965_LOCUS33768</name>
</gene>
<dbReference type="EMBL" id="CAJNOU010004729">
    <property type="protein sequence ID" value="CAF1452765.1"/>
    <property type="molecule type" value="Genomic_DNA"/>
</dbReference>